<organism evidence="1">
    <name type="scientific">Arundo donax</name>
    <name type="common">Giant reed</name>
    <name type="synonym">Donax arundinaceus</name>
    <dbReference type="NCBI Taxonomy" id="35708"/>
    <lineage>
        <taxon>Eukaryota</taxon>
        <taxon>Viridiplantae</taxon>
        <taxon>Streptophyta</taxon>
        <taxon>Embryophyta</taxon>
        <taxon>Tracheophyta</taxon>
        <taxon>Spermatophyta</taxon>
        <taxon>Magnoliopsida</taxon>
        <taxon>Liliopsida</taxon>
        <taxon>Poales</taxon>
        <taxon>Poaceae</taxon>
        <taxon>PACMAD clade</taxon>
        <taxon>Arundinoideae</taxon>
        <taxon>Arundineae</taxon>
        <taxon>Arundo</taxon>
    </lineage>
</organism>
<reference evidence="1" key="1">
    <citation type="submission" date="2014-09" db="EMBL/GenBank/DDBJ databases">
        <authorList>
            <person name="Magalhaes I.L.F."/>
            <person name="Oliveira U."/>
            <person name="Santos F.R."/>
            <person name="Vidigal T.H.D.A."/>
            <person name="Brescovit A.D."/>
            <person name="Santos A.J."/>
        </authorList>
    </citation>
    <scope>NUCLEOTIDE SEQUENCE</scope>
    <source>
        <tissue evidence="1">Shoot tissue taken approximately 20 cm above the soil surface</tissue>
    </source>
</reference>
<accession>A0A0A9DI18</accession>
<dbReference type="EMBL" id="GBRH01209686">
    <property type="protein sequence ID" value="JAD88209.1"/>
    <property type="molecule type" value="Transcribed_RNA"/>
</dbReference>
<protein>
    <submittedName>
        <fullName evidence="1">Uncharacterized protein</fullName>
    </submittedName>
</protein>
<evidence type="ECO:0000313" key="1">
    <source>
        <dbReference type="EMBL" id="JAD88209.1"/>
    </source>
</evidence>
<dbReference type="AlphaFoldDB" id="A0A0A9DI18"/>
<name>A0A0A9DI18_ARUDO</name>
<proteinExistence type="predicted"/>
<reference evidence="1" key="2">
    <citation type="journal article" date="2015" name="Data Brief">
        <title>Shoot transcriptome of the giant reed, Arundo donax.</title>
        <authorList>
            <person name="Barrero R.A."/>
            <person name="Guerrero F.D."/>
            <person name="Moolhuijzen P."/>
            <person name="Goolsby J.A."/>
            <person name="Tidwell J."/>
            <person name="Bellgard S.E."/>
            <person name="Bellgard M.I."/>
        </authorList>
    </citation>
    <scope>NUCLEOTIDE SEQUENCE</scope>
    <source>
        <tissue evidence="1">Shoot tissue taken approximately 20 cm above the soil surface</tissue>
    </source>
</reference>
<sequence>MVPKDYHYQQCFICFVQTFFCSLNFFSKPLCSKFKYMYYNPRIARYCTLEAIQSENDRMYNVIKRLHQVQRKQYGILTHTHQTGK</sequence>